<reference evidence="3 4" key="2">
    <citation type="submission" date="2024-05" db="EMBL/GenBank/DDBJ databases">
        <authorList>
            <person name="Chen Y."/>
            <person name="Shah S."/>
            <person name="Dougan E. K."/>
            <person name="Thang M."/>
            <person name="Chan C."/>
        </authorList>
    </citation>
    <scope>NUCLEOTIDE SEQUENCE [LARGE SCALE GENOMIC DNA]</scope>
</reference>
<keyword evidence="4" id="KW-1185">Reference proteome</keyword>
<dbReference type="EMBL" id="CAMXCT030000586">
    <property type="protein sequence ID" value="CAL4768100.1"/>
    <property type="molecule type" value="Genomic_DNA"/>
</dbReference>
<feature type="compositionally biased region" description="Basic and acidic residues" evidence="1">
    <location>
        <begin position="63"/>
        <end position="73"/>
    </location>
</feature>
<dbReference type="AlphaFoldDB" id="A0A9P1BWT9"/>
<sequence length="139" mass="15499">MPEFLVWEEPRLTASGFVTTFVLSVGSKSRWVCRRQDEAELRRLKELCEKSGLETIPKSKELVKGAKAEKKDTSAQADGSKQDSAKAEQQDTTHQLPTIKYSGNWLDSSSLQGARTGKGLKLRIGLAMEMAPKCEWLRA</sequence>
<proteinExistence type="predicted"/>
<evidence type="ECO:0000256" key="1">
    <source>
        <dbReference type="SAM" id="MobiDB-lite"/>
    </source>
</evidence>
<feature type="compositionally biased region" description="Basic and acidic residues" evidence="1">
    <location>
        <begin position="80"/>
        <end position="91"/>
    </location>
</feature>
<feature type="region of interest" description="Disordered" evidence="1">
    <location>
        <begin position="63"/>
        <end position="95"/>
    </location>
</feature>
<protein>
    <submittedName>
        <fullName evidence="2">Uncharacterized protein</fullName>
    </submittedName>
</protein>
<evidence type="ECO:0000313" key="3">
    <source>
        <dbReference type="EMBL" id="CAL4768100.1"/>
    </source>
</evidence>
<organism evidence="2">
    <name type="scientific">Cladocopium goreaui</name>
    <dbReference type="NCBI Taxonomy" id="2562237"/>
    <lineage>
        <taxon>Eukaryota</taxon>
        <taxon>Sar</taxon>
        <taxon>Alveolata</taxon>
        <taxon>Dinophyceae</taxon>
        <taxon>Suessiales</taxon>
        <taxon>Symbiodiniaceae</taxon>
        <taxon>Cladocopium</taxon>
    </lineage>
</organism>
<dbReference type="Proteomes" id="UP001152797">
    <property type="component" value="Unassembled WGS sequence"/>
</dbReference>
<gene>
    <name evidence="2" type="ORF">C1SCF055_LOCUS8645</name>
</gene>
<dbReference type="EMBL" id="CAMXCT010000586">
    <property type="protein sequence ID" value="CAI3980788.1"/>
    <property type="molecule type" value="Genomic_DNA"/>
</dbReference>
<dbReference type="EMBL" id="CAMXCT020000586">
    <property type="protein sequence ID" value="CAL1134163.1"/>
    <property type="molecule type" value="Genomic_DNA"/>
</dbReference>
<evidence type="ECO:0000313" key="4">
    <source>
        <dbReference type="Proteomes" id="UP001152797"/>
    </source>
</evidence>
<comment type="caution">
    <text evidence="2">The sequence shown here is derived from an EMBL/GenBank/DDBJ whole genome shotgun (WGS) entry which is preliminary data.</text>
</comment>
<name>A0A9P1BWT9_9DINO</name>
<reference evidence="2" key="1">
    <citation type="submission" date="2022-10" db="EMBL/GenBank/DDBJ databases">
        <authorList>
            <person name="Chen Y."/>
            <person name="Dougan E. K."/>
            <person name="Chan C."/>
            <person name="Rhodes N."/>
            <person name="Thang M."/>
        </authorList>
    </citation>
    <scope>NUCLEOTIDE SEQUENCE</scope>
</reference>
<dbReference type="OrthoDB" id="10556314at2759"/>
<accession>A0A9P1BWT9</accession>
<evidence type="ECO:0000313" key="2">
    <source>
        <dbReference type="EMBL" id="CAI3980788.1"/>
    </source>
</evidence>